<evidence type="ECO:0000313" key="3">
    <source>
        <dbReference type="EMBL" id="HIH94381.1"/>
    </source>
</evidence>
<dbReference type="SUPFAM" id="SSF53474">
    <property type="entry name" value="alpha/beta-Hydrolases"/>
    <property type="match status" value="1"/>
</dbReference>
<organism evidence="3 4">
    <name type="scientific">Methanosarcina acetivorans</name>
    <dbReference type="NCBI Taxonomy" id="2214"/>
    <lineage>
        <taxon>Archaea</taxon>
        <taxon>Methanobacteriati</taxon>
        <taxon>Methanobacteriota</taxon>
        <taxon>Stenosarchaea group</taxon>
        <taxon>Methanomicrobia</taxon>
        <taxon>Methanosarcinales</taxon>
        <taxon>Methanosarcinaceae</taxon>
        <taxon>Methanosarcina</taxon>
    </lineage>
</organism>
<sequence length="325" mass="37115">MKEKNISFYGEVKLSGVLRYPENGLEGECFPAVLLNHGTLEQDRDGNTLTHPDGRKVHSKNFFLEMSRHLCRAGIATFSWDKRGVGGSENGEKDSLSLVKDSRAALDALNAQDLIDANRIAVFGQSAGVYTTCLLAKDDTRPKAYILSGGLYRDCSEMIAFNYLRPVEYARKSPEQLKWVEENDLFGLVLGLNLSLRKEAMKAGKKEYTVAYKGKKWIIPLDTLFLNPDFAPRKQFRHISRPALVIHGEHDLNVPLEDAYMIESELRGRCFPIELVIIPGADHSFQKVPEDKEERLKERMSLDCFKRPYNEEYFRALVRFLSRYL</sequence>
<dbReference type="GO" id="GO:0006508">
    <property type="term" value="P:proteolysis"/>
    <property type="evidence" value="ECO:0007669"/>
    <property type="project" value="InterPro"/>
</dbReference>
<dbReference type="EMBL" id="DUJU01000117">
    <property type="protein sequence ID" value="HIH94381.1"/>
    <property type="molecule type" value="Genomic_DNA"/>
</dbReference>
<dbReference type="InterPro" id="IPR001375">
    <property type="entry name" value="Peptidase_S9_cat"/>
</dbReference>
<evidence type="ECO:0000259" key="2">
    <source>
        <dbReference type="Pfam" id="PF12146"/>
    </source>
</evidence>
<protein>
    <submittedName>
        <fullName evidence="3">Prolyl oligopeptidase family serine peptidase</fullName>
    </submittedName>
</protein>
<dbReference type="InterPro" id="IPR022742">
    <property type="entry name" value="Hydrolase_4"/>
</dbReference>
<feature type="domain" description="Peptidase S9 prolyl oligopeptidase catalytic" evidence="1">
    <location>
        <begin position="233"/>
        <end position="297"/>
    </location>
</feature>
<dbReference type="InterPro" id="IPR053145">
    <property type="entry name" value="AB_hydrolase_Est10"/>
</dbReference>
<dbReference type="OMA" id="DIWIREE"/>
<dbReference type="Pfam" id="PF00326">
    <property type="entry name" value="Peptidase_S9"/>
    <property type="match status" value="1"/>
</dbReference>
<reference evidence="3" key="1">
    <citation type="journal article" date="2020" name="bioRxiv">
        <title>A rank-normalized archaeal taxonomy based on genome phylogeny resolves widespread incomplete and uneven classifications.</title>
        <authorList>
            <person name="Rinke C."/>
            <person name="Chuvochina M."/>
            <person name="Mussig A.J."/>
            <person name="Chaumeil P.-A."/>
            <person name="Waite D.W."/>
            <person name="Whitman W.B."/>
            <person name="Parks D.H."/>
            <person name="Hugenholtz P."/>
        </authorList>
    </citation>
    <scope>NUCLEOTIDE SEQUENCE</scope>
    <source>
        <strain evidence="3">UBA8876</strain>
    </source>
</reference>
<dbReference type="PANTHER" id="PTHR43265">
    <property type="entry name" value="ESTERASE ESTD"/>
    <property type="match status" value="1"/>
</dbReference>
<evidence type="ECO:0000259" key="1">
    <source>
        <dbReference type="Pfam" id="PF00326"/>
    </source>
</evidence>
<accession>A0A832SF86</accession>
<dbReference type="GeneID" id="1475813"/>
<gene>
    <name evidence="3" type="ORF">HA338_10170</name>
</gene>
<dbReference type="GO" id="GO:0052689">
    <property type="term" value="F:carboxylic ester hydrolase activity"/>
    <property type="evidence" value="ECO:0007669"/>
    <property type="project" value="TreeGrafter"/>
</dbReference>
<dbReference type="AlphaFoldDB" id="A0A832SF86"/>
<dbReference type="FunFam" id="3.40.50.1820:FF:001151">
    <property type="entry name" value="Dienelactone hydrolase"/>
    <property type="match status" value="1"/>
</dbReference>
<comment type="caution">
    <text evidence="3">The sequence shown here is derived from an EMBL/GenBank/DDBJ whole genome shotgun (WGS) entry which is preliminary data.</text>
</comment>
<proteinExistence type="predicted"/>
<dbReference type="Proteomes" id="UP000600774">
    <property type="component" value="Unassembled WGS sequence"/>
</dbReference>
<dbReference type="RefSeq" id="WP_011023816.1">
    <property type="nucleotide sequence ID" value="NZ_DUJU01000117.1"/>
</dbReference>
<dbReference type="GO" id="GO:0008236">
    <property type="term" value="F:serine-type peptidase activity"/>
    <property type="evidence" value="ECO:0007669"/>
    <property type="project" value="InterPro"/>
</dbReference>
<evidence type="ECO:0000313" key="4">
    <source>
        <dbReference type="Proteomes" id="UP000600774"/>
    </source>
</evidence>
<feature type="domain" description="Serine aminopeptidase S33" evidence="2">
    <location>
        <begin position="57"/>
        <end position="155"/>
    </location>
</feature>
<dbReference type="Gene3D" id="3.40.50.1820">
    <property type="entry name" value="alpha/beta hydrolase"/>
    <property type="match status" value="1"/>
</dbReference>
<name>A0A832SF86_9EURY</name>
<dbReference type="PANTHER" id="PTHR43265:SF1">
    <property type="entry name" value="ESTERASE ESTD"/>
    <property type="match status" value="1"/>
</dbReference>
<dbReference type="InterPro" id="IPR029058">
    <property type="entry name" value="AB_hydrolase_fold"/>
</dbReference>
<dbReference type="Pfam" id="PF12146">
    <property type="entry name" value="Hydrolase_4"/>
    <property type="match status" value="1"/>
</dbReference>